<evidence type="ECO:0000256" key="3">
    <source>
        <dbReference type="PROSITE-ProRule" id="PRU00221"/>
    </source>
</evidence>
<dbReference type="PRINTS" id="PR00320">
    <property type="entry name" value="GPROTEINBRPT"/>
</dbReference>
<sequence>MCRLLQIVRIFITRNTSYKDKPLIGCYHNLPSVSRLSPYYWFHESYDRQTTREAKSKIRLQEEEASPKPCHSRQSQVTILHNTSETQTQADASNVASPKGNSSYVSSLTVDGDDSLYVASSDGHLRLWPLDMATDVEENEHSICTVATADSSIKCLLATNKGLVSAHQDGKIRVWHTGKKRNGTRRLNLRAVLPTAVDCLRTFLLPKNYVEVRRHWTRTWVHHVDAVTAFAMSPDGLEMYSVSWDRSLKAWRMDGLRCVESIAAAHDDAINAVAVSPDGHVFTGSADKTIKAWRRHPGQRWLALVGTMGCHKASVNALALGIGGQVLYSGACDKTVIVWELAGGAMTPSPPRSGGIRRPCCAWPPLVTWCAAVRRTGR</sequence>
<dbReference type="PROSITE" id="PS50294">
    <property type="entry name" value="WD_REPEATS_REGION"/>
    <property type="match status" value="1"/>
</dbReference>
<reference evidence="5" key="2">
    <citation type="submission" date="2021-12" db="EMBL/GenBank/DDBJ databases">
        <title>Resequencing data analysis of finger millet.</title>
        <authorList>
            <person name="Hatakeyama M."/>
            <person name="Aluri S."/>
            <person name="Balachadran M.T."/>
            <person name="Sivarajan S.R."/>
            <person name="Poveda L."/>
            <person name="Shimizu-Inatsugi R."/>
            <person name="Schlapbach R."/>
            <person name="Sreeman S.M."/>
            <person name="Shimizu K.K."/>
        </authorList>
    </citation>
    <scope>NUCLEOTIDE SEQUENCE</scope>
</reference>
<organism evidence="5 6">
    <name type="scientific">Eleusine coracana subsp. coracana</name>
    <dbReference type="NCBI Taxonomy" id="191504"/>
    <lineage>
        <taxon>Eukaryota</taxon>
        <taxon>Viridiplantae</taxon>
        <taxon>Streptophyta</taxon>
        <taxon>Embryophyta</taxon>
        <taxon>Tracheophyta</taxon>
        <taxon>Spermatophyta</taxon>
        <taxon>Magnoliopsida</taxon>
        <taxon>Liliopsida</taxon>
        <taxon>Poales</taxon>
        <taxon>Poaceae</taxon>
        <taxon>PACMAD clade</taxon>
        <taxon>Chloridoideae</taxon>
        <taxon>Cynodonteae</taxon>
        <taxon>Eleusininae</taxon>
        <taxon>Eleusine</taxon>
    </lineage>
</organism>
<feature type="repeat" description="WD" evidence="3">
    <location>
        <begin position="220"/>
        <end position="261"/>
    </location>
</feature>
<dbReference type="InterPro" id="IPR036322">
    <property type="entry name" value="WD40_repeat_dom_sf"/>
</dbReference>
<dbReference type="Gene3D" id="2.130.10.10">
    <property type="entry name" value="YVTN repeat-like/Quinoprotein amine dehydrogenase"/>
    <property type="match status" value="2"/>
</dbReference>
<evidence type="ECO:0000313" key="5">
    <source>
        <dbReference type="EMBL" id="GJN00418.1"/>
    </source>
</evidence>
<comment type="caution">
    <text evidence="5">The sequence shown here is derived from an EMBL/GenBank/DDBJ whole genome shotgun (WGS) entry which is preliminary data.</text>
</comment>
<keyword evidence="6" id="KW-1185">Reference proteome</keyword>
<reference evidence="5" key="1">
    <citation type="journal article" date="2018" name="DNA Res.">
        <title>Multiple hybrid de novo genome assembly of finger millet, an orphan allotetraploid crop.</title>
        <authorList>
            <person name="Hatakeyama M."/>
            <person name="Aluri S."/>
            <person name="Balachadran M.T."/>
            <person name="Sivarajan S.R."/>
            <person name="Patrignani A."/>
            <person name="Gruter S."/>
            <person name="Poveda L."/>
            <person name="Shimizu-Inatsugi R."/>
            <person name="Baeten J."/>
            <person name="Francoijs K.J."/>
            <person name="Nataraja K.N."/>
            <person name="Reddy Y.A.N."/>
            <person name="Phadnis S."/>
            <person name="Ravikumar R.L."/>
            <person name="Schlapbach R."/>
            <person name="Sreeman S.M."/>
            <person name="Shimizu K.K."/>
        </authorList>
    </citation>
    <scope>NUCLEOTIDE SEQUENCE</scope>
</reference>
<dbReference type="PROSITE" id="PS00678">
    <property type="entry name" value="WD_REPEATS_1"/>
    <property type="match status" value="1"/>
</dbReference>
<dbReference type="SMART" id="SM00320">
    <property type="entry name" value="WD40"/>
    <property type="match status" value="5"/>
</dbReference>
<feature type="repeat" description="WD" evidence="3">
    <location>
        <begin position="308"/>
        <end position="349"/>
    </location>
</feature>
<accession>A0AAV5CPJ4</accession>
<name>A0AAV5CPJ4_ELECO</name>
<dbReference type="PROSITE" id="PS50082">
    <property type="entry name" value="WD_REPEATS_2"/>
    <property type="match status" value="3"/>
</dbReference>
<evidence type="ECO:0000256" key="2">
    <source>
        <dbReference type="ARBA" id="ARBA00022737"/>
    </source>
</evidence>
<keyword evidence="2" id="KW-0677">Repeat</keyword>
<evidence type="ECO:0000313" key="6">
    <source>
        <dbReference type="Proteomes" id="UP001054889"/>
    </source>
</evidence>
<dbReference type="EMBL" id="BQKI01000008">
    <property type="protein sequence ID" value="GJN00418.1"/>
    <property type="molecule type" value="Genomic_DNA"/>
</dbReference>
<dbReference type="PANTHER" id="PTHR22844">
    <property type="entry name" value="F-BOX AND WD40 DOMAIN PROTEIN"/>
    <property type="match status" value="1"/>
</dbReference>
<dbReference type="InterPro" id="IPR045182">
    <property type="entry name" value="JINGUBANG-like"/>
</dbReference>
<dbReference type="InterPro" id="IPR019775">
    <property type="entry name" value="WD40_repeat_CS"/>
</dbReference>
<dbReference type="EMBL" id="BQKI01000008">
    <property type="protein sequence ID" value="GJN00186.1"/>
    <property type="molecule type" value="Genomic_DNA"/>
</dbReference>
<keyword evidence="1 3" id="KW-0853">WD repeat</keyword>
<dbReference type="Pfam" id="PF00400">
    <property type="entry name" value="WD40"/>
    <property type="match status" value="4"/>
</dbReference>
<dbReference type="InterPro" id="IPR001680">
    <property type="entry name" value="WD40_rpt"/>
</dbReference>
<evidence type="ECO:0000256" key="1">
    <source>
        <dbReference type="ARBA" id="ARBA00022574"/>
    </source>
</evidence>
<dbReference type="SUPFAM" id="SSF50978">
    <property type="entry name" value="WD40 repeat-like"/>
    <property type="match status" value="1"/>
</dbReference>
<evidence type="ECO:0000313" key="4">
    <source>
        <dbReference type="EMBL" id="GJN00186.1"/>
    </source>
</evidence>
<feature type="repeat" description="WD" evidence="3">
    <location>
        <begin position="263"/>
        <end position="293"/>
    </location>
</feature>
<gene>
    <name evidence="5" type="primary">ga17600</name>
    <name evidence="4" type="synonym">ga17353</name>
    <name evidence="4" type="ORF">PR202_ga17353</name>
    <name evidence="5" type="ORF">PR202_ga17600</name>
</gene>
<dbReference type="InterPro" id="IPR015943">
    <property type="entry name" value="WD40/YVTN_repeat-like_dom_sf"/>
</dbReference>
<dbReference type="AlphaFoldDB" id="A0AAV5CPJ4"/>
<dbReference type="InterPro" id="IPR020472">
    <property type="entry name" value="WD40_PAC1"/>
</dbReference>
<dbReference type="PANTHER" id="PTHR22844:SF383">
    <property type="entry name" value="OS06G0238700 PROTEIN"/>
    <property type="match status" value="1"/>
</dbReference>
<proteinExistence type="predicted"/>
<protein>
    <submittedName>
        <fullName evidence="5">Uncharacterized protein</fullName>
    </submittedName>
</protein>
<dbReference type="Proteomes" id="UP001054889">
    <property type="component" value="Unassembled WGS sequence"/>
</dbReference>